<organism evidence="1 2">
    <name type="scientific">Desulfovibrio psychrotolerans</name>
    <dbReference type="NCBI Taxonomy" id="415242"/>
    <lineage>
        <taxon>Bacteria</taxon>
        <taxon>Pseudomonadati</taxon>
        <taxon>Thermodesulfobacteriota</taxon>
        <taxon>Desulfovibrionia</taxon>
        <taxon>Desulfovibrionales</taxon>
        <taxon>Desulfovibrionaceae</taxon>
        <taxon>Desulfovibrio</taxon>
    </lineage>
</organism>
<dbReference type="Proteomes" id="UP000503820">
    <property type="component" value="Unassembled WGS sequence"/>
</dbReference>
<name>A0A7J0BP98_9BACT</name>
<evidence type="ECO:0000313" key="1">
    <source>
        <dbReference type="EMBL" id="GFM35526.1"/>
    </source>
</evidence>
<proteinExistence type="predicted"/>
<comment type="caution">
    <text evidence="1">The sequence shown here is derived from an EMBL/GenBank/DDBJ whole genome shotgun (WGS) entry which is preliminary data.</text>
</comment>
<sequence>MEAVTLTAQGRILEGTAEEPKEILWCLGRCLNIEKECTLRSVFAMASRYPVLLRTSPFLEDAARRCAASPGKGETTRDFTALEFAKTVELTGAPGEPVMNIFTTLRGVPAQAPGGTNRPETGEIRFHQLDELLGLPLRLGRIRHVVYGDRTGMLECDTTFTLFDLLDGIAWEMSFQGGSQQCSLRR</sequence>
<evidence type="ECO:0000313" key="2">
    <source>
        <dbReference type="Proteomes" id="UP000503820"/>
    </source>
</evidence>
<dbReference type="AlphaFoldDB" id="A0A7J0BP98"/>
<dbReference type="RefSeq" id="WP_174408240.1">
    <property type="nucleotide sequence ID" value="NZ_BLVP01000001.1"/>
</dbReference>
<accession>A0A7J0BP98</accession>
<reference evidence="1 2" key="1">
    <citation type="submission" date="2020-05" db="EMBL/GenBank/DDBJ databases">
        <title>Draft genome sequence of Desulfovibrio psychrotolerans JS1T.</title>
        <authorList>
            <person name="Ueno A."/>
            <person name="Tamazawa S."/>
            <person name="Tamamura S."/>
            <person name="Murakami T."/>
            <person name="Kiyama T."/>
            <person name="Inomata H."/>
            <person name="Amano Y."/>
            <person name="Miyakawa K."/>
            <person name="Tamaki H."/>
            <person name="Naganuma T."/>
            <person name="Kaneko K."/>
        </authorList>
    </citation>
    <scope>NUCLEOTIDE SEQUENCE [LARGE SCALE GENOMIC DNA]</scope>
    <source>
        <strain evidence="1 2">JS1</strain>
    </source>
</reference>
<dbReference type="EMBL" id="BLVP01000001">
    <property type="protein sequence ID" value="GFM35526.1"/>
    <property type="molecule type" value="Genomic_DNA"/>
</dbReference>
<protein>
    <submittedName>
        <fullName evidence="1">Uncharacterized protein</fullName>
    </submittedName>
</protein>
<keyword evidence="2" id="KW-1185">Reference proteome</keyword>
<gene>
    <name evidence="1" type="ORF">DSM19430T_02100</name>
</gene>